<evidence type="ECO:0000256" key="1">
    <source>
        <dbReference type="SAM" id="Phobius"/>
    </source>
</evidence>
<keyword evidence="1" id="KW-1133">Transmembrane helix</keyword>
<keyword evidence="3" id="KW-1185">Reference proteome</keyword>
<dbReference type="EMBL" id="VSRR010046787">
    <property type="protein sequence ID" value="MPC77798.1"/>
    <property type="molecule type" value="Genomic_DNA"/>
</dbReference>
<evidence type="ECO:0000313" key="2">
    <source>
        <dbReference type="EMBL" id="MPC77798.1"/>
    </source>
</evidence>
<keyword evidence="1" id="KW-0472">Membrane</keyword>
<comment type="caution">
    <text evidence="2">The sequence shown here is derived from an EMBL/GenBank/DDBJ whole genome shotgun (WGS) entry which is preliminary data.</text>
</comment>
<keyword evidence="1" id="KW-0812">Transmembrane</keyword>
<sequence length="90" mass="9865">MLDLSIDPIPVYSFRLPRVSSWQLPVVSKCPPAMDGKKDSLAALSHTRFLEHCFIHSDDIPVFTDGSKSDAGVGFSVVFPLFIGLAGFLR</sequence>
<evidence type="ECO:0008006" key="4">
    <source>
        <dbReference type="Google" id="ProtNLM"/>
    </source>
</evidence>
<evidence type="ECO:0000313" key="3">
    <source>
        <dbReference type="Proteomes" id="UP000324222"/>
    </source>
</evidence>
<gene>
    <name evidence="2" type="ORF">E2C01_072265</name>
</gene>
<feature type="transmembrane region" description="Helical" evidence="1">
    <location>
        <begin position="71"/>
        <end position="89"/>
    </location>
</feature>
<accession>A0A5B7IA98</accession>
<dbReference type="Proteomes" id="UP000324222">
    <property type="component" value="Unassembled WGS sequence"/>
</dbReference>
<organism evidence="2 3">
    <name type="scientific">Portunus trituberculatus</name>
    <name type="common">Swimming crab</name>
    <name type="synonym">Neptunus trituberculatus</name>
    <dbReference type="NCBI Taxonomy" id="210409"/>
    <lineage>
        <taxon>Eukaryota</taxon>
        <taxon>Metazoa</taxon>
        <taxon>Ecdysozoa</taxon>
        <taxon>Arthropoda</taxon>
        <taxon>Crustacea</taxon>
        <taxon>Multicrustacea</taxon>
        <taxon>Malacostraca</taxon>
        <taxon>Eumalacostraca</taxon>
        <taxon>Eucarida</taxon>
        <taxon>Decapoda</taxon>
        <taxon>Pleocyemata</taxon>
        <taxon>Brachyura</taxon>
        <taxon>Eubrachyura</taxon>
        <taxon>Portunoidea</taxon>
        <taxon>Portunidae</taxon>
        <taxon>Portuninae</taxon>
        <taxon>Portunus</taxon>
    </lineage>
</organism>
<dbReference type="AlphaFoldDB" id="A0A5B7IA98"/>
<reference evidence="2 3" key="1">
    <citation type="submission" date="2019-05" db="EMBL/GenBank/DDBJ databases">
        <title>Another draft genome of Portunus trituberculatus and its Hox gene families provides insights of decapod evolution.</title>
        <authorList>
            <person name="Jeong J.-H."/>
            <person name="Song I."/>
            <person name="Kim S."/>
            <person name="Choi T."/>
            <person name="Kim D."/>
            <person name="Ryu S."/>
            <person name="Kim W."/>
        </authorList>
    </citation>
    <scope>NUCLEOTIDE SEQUENCE [LARGE SCALE GENOMIC DNA]</scope>
    <source>
        <tissue evidence="2">Muscle</tissue>
    </source>
</reference>
<protein>
    <recommendedName>
        <fullName evidence="4">RNase H type-1 domain-containing protein</fullName>
    </recommendedName>
</protein>
<name>A0A5B7IA98_PORTR</name>
<proteinExistence type="predicted"/>